<proteinExistence type="predicted"/>
<protein>
    <submittedName>
        <fullName evidence="2">Glycerol-3-phosphate dehydrogenase [NAD(+)] 2</fullName>
    </submittedName>
</protein>
<accession>A0A5A7P372</accession>
<feature type="transmembrane region" description="Helical" evidence="1">
    <location>
        <begin position="15"/>
        <end position="43"/>
    </location>
</feature>
<organism evidence="2 3">
    <name type="scientific">Striga asiatica</name>
    <name type="common">Asiatic witchweed</name>
    <name type="synonym">Buchnera asiatica</name>
    <dbReference type="NCBI Taxonomy" id="4170"/>
    <lineage>
        <taxon>Eukaryota</taxon>
        <taxon>Viridiplantae</taxon>
        <taxon>Streptophyta</taxon>
        <taxon>Embryophyta</taxon>
        <taxon>Tracheophyta</taxon>
        <taxon>Spermatophyta</taxon>
        <taxon>Magnoliopsida</taxon>
        <taxon>eudicotyledons</taxon>
        <taxon>Gunneridae</taxon>
        <taxon>Pentapetalae</taxon>
        <taxon>asterids</taxon>
        <taxon>lamiids</taxon>
        <taxon>Lamiales</taxon>
        <taxon>Orobanchaceae</taxon>
        <taxon>Buchnereae</taxon>
        <taxon>Striga</taxon>
    </lineage>
</organism>
<reference evidence="3" key="1">
    <citation type="journal article" date="2019" name="Curr. Biol.">
        <title>Genome Sequence of Striga asiatica Provides Insight into the Evolution of Plant Parasitism.</title>
        <authorList>
            <person name="Yoshida S."/>
            <person name="Kim S."/>
            <person name="Wafula E.K."/>
            <person name="Tanskanen J."/>
            <person name="Kim Y.M."/>
            <person name="Honaas L."/>
            <person name="Yang Z."/>
            <person name="Spallek T."/>
            <person name="Conn C.E."/>
            <person name="Ichihashi Y."/>
            <person name="Cheong K."/>
            <person name="Cui S."/>
            <person name="Der J.P."/>
            <person name="Gundlach H."/>
            <person name="Jiao Y."/>
            <person name="Hori C."/>
            <person name="Ishida J.K."/>
            <person name="Kasahara H."/>
            <person name="Kiba T."/>
            <person name="Kim M.S."/>
            <person name="Koo N."/>
            <person name="Laohavisit A."/>
            <person name="Lee Y.H."/>
            <person name="Lumba S."/>
            <person name="McCourt P."/>
            <person name="Mortimer J.C."/>
            <person name="Mutuku J.M."/>
            <person name="Nomura T."/>
            <person name="Sasaki-Sekimoto Y."/>
            <person name="Seto Y."/>
            <person name="Wang Y."/>
            <person name="Wakatake T."/>
            <person name="Sakakibara H."/>
            <person name="Demura T."/>
            <person name="Yamaguchi S."/>
            <person name="Yoneyama K."/>
            <person name="Manabe R.I."/>
            <person name="Nelson D.C."/>
            <person name="Schulman A.H."/>
            <person name="Timko M.P."/>
            <person name="dePamphilis C.W."/>
            <person name="Choi D."/>
            <person name="Shirasu K."/>
        </authorList>
    </citation>
    <scope>NUCLEOTIDE SEQUENCE [LARGE SCALE GENOMIC DNA]</scope>
    <source>
        <strain evidence="3">cv. UVA1</strain>
    </source>
</reference>
<keyword evidence="1" id="KW-0472">Membrane</keyword>
<sequence>MNARSSPIVILKLEFVLVSSIGTCTTVELVTGVGVAVVVIILAVIHIPGVAHPEIAGIVVVVIVFVGVSDWIVIVILDILGVGFGWKLGFGVEAVAAFFLREKIGLLRLLGIGRDFVEESAIPCVGN</sequence>
<evidence type="ECO:0000256" key="1">
    <source>
        <dbReference type="SAM" id="Phobius"/>
    </source>
</evidence>
<keyword evidence="1" id="KW-1133">Transmembrane helix</keyword>
<evidence type="ECO:0000313" key="2">
    <source>
        <dbReference type="EMBL" id="GER26984.1"/>
    </source>
</evidence>
<feature type="transmembrane region" description="Helical" evidence="1">
    <location>
        <begin position="55"/>
        <end position="77"/>
    </location>
</feature>
<dbReference type="EMBL" id="BKCP01001336">
    <property type="protein sequence ID" value="GER26984.1"/>
    <property type="molecule type" value="Genomic_DNA"/>
</dbReference>
<name>A0A5A7P372_STRAF</name>
<gene>
    <name evidence="2" type="ORF">STAS_02676</name>
</gene>
<dbReference type="AlphaFoldDB" id="A0A5A7P372"/>
<comment type="caution">
    <text evidence="2">The sequence shown here is derived from an EMBL/GenBank/DDBJ whole genome shotgun (WGS) entry which is preliminary data.</text>
</comment>
<keyword evidence="1" id="KW-0812">Transmembrane</keyword>
<evidence type="ECO:0000313" key="3">
    <source>
        <dbReference type="Proteomes" id="UP000325081"/>
    </source>
</evidence>
<keyword evidence="3" id="KW-1185">Reference proteome</keyword>
<dbReference type="Proteomes" id="UP000325081">
    <property type="component" value="Unassembled WGS sequence"/>
</dbReference>